<dbReference type="GO" id="GO:0005634">
    <property type="term" value="C:nucleus"/>
    <property type="evidence" value="ECO:0007669"/>
    <property type="project" value="UniProtKB-SubCell"/>
</dbReference>
<dbReference type="OMA" id="EYLCIER"/>
<evidence type="ECO:0000256" key="4">
    <source>
        <dbReference type="ARBA" id="ARBA00022801"/>
    </source>
</evidence>
<evidence type="ECO:0000256" key="7">
    <source>
        <dbReference type="ARBA" id="ARBA00023242"/>
    </source>
</evidence>
<evidence type="ECO:0000259" key="9">
    <source>
        <dbReference type="Pfam" id="PF03167"/>
    </source>
</evidence>
<dbReference type="Pfam" id="PF03167">
    <property type="entry name" value="UDG"/>
    <property type="match status" value="1"/>
</dbReference>
<name>A0A401TML5_CHIPU</name>
<dbReference type="AlphaFoldDB" id="A0A401TML5"/>
<dbReference type="STRING" id="137246.A0A401TML5"/>
<evidence type="ECO:0000256" key="1">
    <source>
        <dbReference type="ARBA" id="ARBA00004123"/>
    </source>
</evidence>
<comment type="subcellular location">
    <subcellularLocation>
        <location evidence="1">Nucleus</location>
    </subcellularLocation>
</comment>
<dbReference type="GO" id="GO:0017065">
    <property type="term" value="F:single-strand selective uracil DNA N-glycosylase activity"/>
    <property type="evidence" value="ECO:0007669"/>
    <property type="project" value="InterPro"/>
</dbReference>
<dbReference type="InterPro" id="IPR005122">
    <property type="entry name" value="Uracil-DNA_glycosylase-like"/>
</dbReference>
<dbReference type="GO" id="GO:0000703">
    <property type="term" value="F:oxidized pyrimidine nucleobase lesion DNA N-glycosylase activity"/>
    <property type="evidence" value="ECO:0007669"/>
    <property type="project" value="TreeGrafter"/>
</dbReference>
<comment type="caution">
    <text evidence="10">The sequence shown here is derived from an EMBL/GenBank/DDBJ whole genome shotgun (WGS) entry which is preliminary data.</text>
</comment>
<dbReference type="GO" id="GO:0006284">
    <property type="term" value="P:base-excision repair"/>
    <property type="evidence" value="ECO:0007669"/>
    <property type="project" value="InterPro"/>
</dbReference>
<proteinExistence type="inferred from homology"/>
<dbReference type="SUPFAM" id="SSF52141">
    <property type="entry name" value="Uracil-DNA glycosylase-like"/>
    <property type="match status" value="1"/>
</dbReference>
<dbReference type="InterPro" id="IPR036895">
    <property type="entry name" value="Uracil-DNA_glycosylase-like_sf"/>
</dbReference>
<keyword evidence="11" id="KW-1185">Reference proteome</keyword>
<feature type="domain" description="Uracil-DNA glycosylase-like" evidence="9">
    <location>
        <begin position="45"/>
        <end position="162"/>
    </location>
</feature>
<evidence type="ECO:0000256" key="3">
    <source>
        <dbReference type="ARBA" id="ARBA00022763"/>
    </source>
</evidence>
<evidence type="ECO:0000313" key="10">
    <source>
        <dbReference type="EMBL" id="GCC43869.1"/>
    </source>
</evidence>
<keyword evidence="7" id="KW-0539">Nucleus</keyword>
<keyword evidence="4" id="KW-0378">Hydrolase</keyword>
<keyword evidence="5" id="KW-0238">DNA-binding</keyword>
<dbReference type="InterPro" id="IPR039134">
    <property type="entry name" value="SMUG1"/>
</dbReference>
<evidence type="ECO:0000256" key="5">
    <source>
        <dbReference type="ARBA" id="ARBA00023125"/>
    </source>
</evidence>
<dbReference type="OrthoDB" id="408702at2759"/>
<dbReference type="EMBL" id="BEZZ01111980">
    <property type="protein sequence ID" value="GCC43869.1"/>
    <property type="molecule type" value="Genomic_DNA"/>
</dbReference>
<evidence type="ECO:0000256" key="8">
    <source>
        <dbReference type="SAM" id="MobiDB-lite"/>
    </source>
</evidence>
<dbReference type="Gene3D" id="3.40.470.10">
    <property type="entry name" value="Uracil-DNA glycosylase-like domain"/>
    <property type="match status" value="1"/>
</dbReference>
<organism evidence="10 11">
    <name type="scientific">Chiloscyllium punctatum</name>
    <name type="common">Brownbanded bambooshark</name>
    <name type="synonym">Hemiscyllium punctatum</name>
    <dbReference type="NCBI Taxonomy" id="137246"/>
    <lineage>
        <taxon>Eukaryota</taxon>
        <taxon>Metazoa</taxon>
        <taxon>Chordata</taxon>
        <taxon>Craniata</taxon>
        <taxon>Vertebrata</taxon>
        <taxon>Chondrichthyes</taxon>
        <taxon>Elasmobranchii</taxon>
        <taxon>Galeomorphii</taxon>
        <taxon>Galeoidea</taxon>
        <taxon>Orectolobiformes</taxon>
        <taxon>Hemiscylliidae</taxon>
        <taxon>Chiloscyllium</taxon>
    </lineage>
</organism>
<keyword evidence="6" id="KW-0234">DNA repair</keyword>
<comment type="similarity">
    <text evidence="2">Belongs to the uracil-DNA glycosylase (UDG) superfamily. SMUG1 family.</text>
</comment>
<dbReference type="PANTHER" id="PTHR13235:SF2">
    <property type="entry name" value="SINGLE-STRAND SELECTIVE MONOFUNCTIONAL URACIL DNA GLYCOSYLASE"/>
    <property type="match status" value="1"/>
</dbReference>
<evidence type="ECO:0000256" key="6">
    <source>
        <dbReference type="ARBA" id="ARBA00023204"/>
    </source>
</evidence>
<sequence>VPFGELESVRDWLGLGQALASVSRPPREHPRRPVLGLRCPRSEVSGARFWGLFRSLCGPPGPALLFRRCFVHNLCPLAFLAASGRNLTPAELPAGPRGELLEACGSSLARVVRLLGVGTVLAVGRLAEQRARRALAASGSPVRVVALPHPSPRNPRANRGWQEEAAARLRELGVARLLLTPDPLATPADPPTSPSALLTPACPQPGALLTPDPPGDPCPPVAQRSDDP</sequence>
<evidence type="ECO:0000256" key="2">
    <source>
        <dbReference type="ARBA" id="ARBA00007889"/>
    </source>
</evidence>
<keyword evidence="3" id="KW-0227">DNA damage</keyword>
<evidence type="ECO:0000313" key="11">
    <source>
        <dbReference type="Proteomes" id="UP000287033"/>
    </source>
</evidence>
<feature type="non-terminal residue" evidence="10">
    <location>
        <position position="1"/>
    </location>
</feature>
<accession>A0A401TML5</accession>
<gene>
    <name evidence="10" type="ORF">chiPu_0027728</name>
</gene>
<dbReference type="PANTHER" id="PTHR13235">
    <property type="entry name" value="SINGLE-STRAND SELECTIVE MONOFUNCTIONAL URACIL DNA GLYCOSYLASE"/>
    <property type="match status" value="1"/>
</dbReference>
<feature type="region of interest" description="Disordered" evidence="8">
    <location>
        <begin position="182"/>
        <end position="228"/>
    </location>
</feature>
<feature type="compositionally biased region" description="Pro residues" evidence="8">
    <location>
        <begin position="211"/>
        <end position="220"/>
    </location>
</feature>
<dbReference type="Proteomes" id="UP000287033">
    <property type="component" value="Unassembled WGS sequence"/>
</dbReference>
<reference evidence="10 11" key="1">
    <citation type="journal article" date="2018" name="Nat. Ecol. Evol.">
        <title>Shark genomes provide insights into elasmobranch evolution and the origin of vertebrates.</title>
        <authorList>
            <person name="Hara Y"/>
            <person name="Yamaguchi K"/>
            <person name="Onimaru K"/>
            <person name="Kadota M"/>
            <person name="Koyanagi M"/>
            <person name="Keeley SD"/>
            <person name="Tatsumi K"/>
            <person name="Tanaka K"/>
            <person name="Motone F"/>
            <person name="Kageyama Y"/>
            <person name="Nozu R"/>
            <person name="Adachi N"/>
            <person name="Nishimura O"/>
            <person name="Nakagawa R"/>
            <person name="Tanegashima C"/>
            <person name="Kiyatake I"/>
            <person name="Matsumoto R"/>
            <person name="Murakumo K"/>
            <person name="Nishida K"/>
            <person name="Terakita A"/>
            <person name="Kuratani S"/>
            <person name="Sato K"/>
            <person name="Hyodo S Kuraku.S."/>
        </authorList>
    </citation>
    <scope>NUCLEOTIDE SEQUENCE [LARGE SCALE GENOMIC DNA]</scope>
</reference>
<dbReference type="GO" id="GO:0003677">
    <property type="term" value="F:DNA binding"/>
    <property type="evidence" value="ECO:0007669"/>
    <property type="project" value="UniProtKB-KW"/>
</dbReference>
<protein>
    <recommendedName>
        <fullName evidence="9">Uracil-DNA glycosylase-like domain-containing protein</fullName>
    </recommendedName>
</protein>